<reference evidence="4 5" key="1">
    <citation type="submission" date="2013-10" db="EMBL/GenBank/DDBJ databases">
        <authorList>
            <person name="Manrique M."/>
        </authorList>
    </citation>
    <scope>NUCLEOTIDE SEQUENCE [LARGE SCALE GENOMIC DNA]</scope>
    <source>
        <strain evidence="4 5">IM386</strain>
    </source>
</reference>
<proteinExistence type="inferred from homology"/>
<dbReference type="InterPro" id="IPR007337">
    <property type="entry name" value="RelB/DinJ"/>
</dbReference>
<reference evidence="4 5" key="2">
    <citation type="submission" date="2015-01" db="EMBL/GenBank/DDBJ databases">
        <title>Genome sequence of a Bifidobacterium animalis strain.</title>
        <authorList>
            <person name="Bogovic-Matijasic B."/>
            <person name="Hacin B."/>
            <person name="Citar M."/>
            <person name="Svigelj K."/>
            <person name="Stempelj M."/>
            <person name="Rogelj I."/>
        </authorList>
    </citation>
    <scope>NUCLEOTIDE SEQUENCE [LARGE SCALE GENOMIC DNA]</scope>
    <source>
        <strain evidence="4 5">IM386</strain>
    </source>
</reference>
<evidence type="ECO:0000256" key="3">
    <source>
        <dbReference type="SAM" id="MobiDB-lite"/>
    </source>
</evidence>
<dbReference type="PANTHER" id="PTHR38781:SF1">
    <property type="entry name" value="ANTITOXIN DINJ-RELATED"/>
    <property type="match status" value="1"/>
</dbReference>
<organism evidence="4 5">
    <name type="scientific">Bifidobacterium animalis subsp. animalis IM386</name>
    <dbReference type="NCBI Taxonomy" id="1402194"/>
    <lineage>
        <taxon>Bacteria</taxon>
        <taxon>Bacillati</taxon>
        <taxon>Actinomycetota</taxon>
        <taxon>Actinomycetes</taxon>
        <taxon>Bifidobacteriales</taxon>
        <taxon>Bifidobacteriaceae</taxon>
        <taxon>Bifidobacterium</taxon>
    </lineage>
</organism>
<dbReference type="InterPro" id="IPR013321">
    <property type="entry name" value="Arc_rbn_hlx_hlx"/>
</dbReference>
<dbReference type="PANTHER" id="PTHR38781">
    <property type="entry name" value="ANTITOXIN DINJ-RELATED"/>
    <property type="match status" value="1"/>
</dbReference>
<sequence length="108" mass="12437">MHYRSYTMADIYFISLKTIGVRMSETATVSFRTDPKVKEEAKALYESMGMDLSTALNVFLRQSIRDNGMPFKITREQPENIEARRQTEAHEGRSFTSSESLMKDLMDA</sequence>
<dbReference type="Proteomes" id="UP000035645">
    <property type="component" value="Unassembled WGS sequence"/>
</dbReference>
<evidence type="ECO:0000313" key="5">
    <source>
        <dbReference type="Proteomes" id="UP000035645"/>
    </source>
</evidence>
<dbReference type="EMBL" id="CBUQ010000005">
    <property type="protein sequence ID" value="CDI67163.1"/>
    <property type="molecule type" value="Genomic_DNA"/>
</dbReference>
<keyword evidence="2" id="KW-1277">Toxin-antitoxin system</keyword>
<evidence type="ECO:0000313" key="4">
    <source>
        <dbReference type="EMBL" id="CDI67163.1"/>
    </source>
</evidence>
<dbReference type="GO" id="GO:0006351">
    <property type="term" value="P:DNA-templated transcription"/>
    <property type="evidence" value="ECO:0007669"/>
    <property type="project" value="TreeGrafter"/>
</dbReference>
<dbReference type="Pfam" id="PF04221">
    <property type="entry name" value="RelB"/>
    <property type="match status" value="1"/>
</dbReference>
<name>A0AAV2W333_9BIFI</name>
<evidence type="ECO:0000256" key="1">
    <source>
        <dbReference type="ARBA" id="ARBA00010562"/>
    </source>
</evidence>
<evidence type="ECO:0000256" key="2">
    <source>
        <dbReference type="ARBA" id="ARBA00022649"/>
    </source>
</evidence>
<comment type="caution">
    <text evidence="4">The sequence shown here is derived from an EMBL/GenBank/DDBJ whole genome shotgun (WGS) entry which is preliminary data.</text>
</comment>
<feature type="region of interest" description="Disordered" evidence="3">
    <location>
        <begin position="84"/>
        <end position="108"/>
    </location>
</feature>
<dbReference type="AlphaFoldDB" id="A0AAV2W333"/>
<dbReference type="GO" id="GO:0006355">
    <property type="term" value="P:regulation of DNA-templated transcription"/>
    <property type="evidence" value="ECO:0007669"/>
    <property type="project" value="InterPro"/>
</dbReference>
<dbReference type="NCBIfam" id="TIGR02384">
    <property type="entry name" value="RelB_DinJ"/>
    <property type="match status" value="1"/>
</dbReference>
<feature type="compositionally biased region" description="Basic and acidic residues" evidence="3">
    <location>
        <begin position="84"/>
        <end position="93"/>
    </location>
</feature>
<protein>
    <submittedName>
        <fullName evidence="4">DNA-damage-inducible protein J</fullName>
    </submittedName>
</protein>
<dbReference type="Gene3D" id="1.10.1220.10">
    <property type="entry name" value="Met repressor-like"/>
    <property type="match status" value="1"/>
</dbReference>
<comment type="similarity">
    <text evidence="1">Belongs to the RelB/DinJ antitoxin family.</text>
</comment>
<gene>
    <name evidence="4" type="ORF">BANIM336_00472</name>
</gene>
<accession>A0AAV2W333</accession>